<dbReference type="InterPro" id="IPR010982">
    <property type="entry name" value="Lambda_DNA-bd_dom_sf"/>
</dbReference>
<dbReference type="SUPFAM" id="SSF47413">
    <property type="entry name" value="lambda repressor-like DNA-binding domains"/>
    <property type="match status" value="1"/>
</dbReference>
<dbReference type="OrthoDB" id="7605155at2"/>
<dbReference type="GO" id="GO:0003677">
    <property type="term" value="F:DNA binding"/>
    <property type="evidence" value="ECO:0007669"/>
    <property type="project" value="InterPro"/>
</dbReference>
<accession>A0A4R6AK17</accession>
<keyword evidence="3" id="KW-1185">Reference proteome</keyword>
<dbReference type="EMBL" id="SMZO01000063">
    <property type="protein sequence ID" value="TDL84591.1"/>
    <property type="molecule type" value="Genomic_DNA"/>
</dbReference>
<dbReference type="PROSITE" id="PS50943">
    <property type="entry name" value="HTH_CROC1"/>
    <property type="match status" value="1"/>
</dbReference>
<dbReference type="Gene3D" id="1.10.260.40">
    <property type="entry name" value="lambda repressor-like DNA-binding domains"/>
    <property type="match status" value="1"/>
</dbReference>
<gene>
    <name evidence="2" type="ORF">E2L05_17770</name>
</gene>
<sequence>MAFDAKLLETKRKAAGKTQAALAKEVNRDKRTMSRWVSGENKPSEENLTALANALGCTPQEFDPSFTGEGEVAVHARVSIAAHNAYELMGLRYGVSQKDIMELAPVLFSIVAGHALRVPSEDDAQAARLGLIDARQGSPEAQDAWGIDDRASQNRKCFGLKGEYSRNLFYVAIQRLCHDIQENVNAEHLAKPAPEEAPTAVGFIPDLDKLVELTGGDNELAEALIKGHVRLSKCLADHKANEDQGAESFVRVLRKELSRADDLYNKEVSKNRDAGLVKLEAWRAFYANRYPELAREYDRIVKDHCHEDGWYPSYYDEGLKELCWKEPYREDRHINEDTLPEYQAKKTEFPKELHFAMSDPIYQRFKQLESHRRKAKAEFEEGGQ</sequence>
<dbReference type="Pfam" id="PF01381">
    <property type="entry name" value="HTH_3"/>
    <property type="match status" value="1"/>
</dbReference>
<dbReference type="CDD" id="cd00093">
    <property type="entry name" value="HTH_XRE"/>
    <property type="match status" value="1"/>
</dbReference>
<comment type="caution">
    <text evidence="2">The sequence shown here is derived from an EMBL/GenBank/DDBJ whole genome shotgun (WGS) entry which is preliminary data.</text>
</comment>
<evidence type="ECO:0000313" key="3">
    <source>
        <dbReference type="Proteomes" id="UP000294562"/>
    </source>
</evidence>
<feature type="domain" description="HTH cro/C1-type" evidence="1">
    <location>
        <begin position="8"/>
        <end position="62"/>
    </location>
</feature>
<name>A0A4R6AK17_9RHOB</name>
<dbReference type="RefSeq" id="WP_133344150.1">
    <property type="nucleotide sequence ID" value="NZ_SMZO01000063.1"/>
</dbReference>
<reference evidence="2 3" key="1">
    <citation type="submission" date="2019-03" db="EMBL/GenBank/DDBJ databases">
        <title>Rhodobacteraceae bacterium SM1902, a new member of the family Rhodobacteraceae isolated from Yantai.</title>
        <authorList>
            <person name="Sun Y."/>
        </authorList>
    </citation>
    <scope>NUCLEOTIDE SEQUENCE [LARGE SCALE GENOMIC DNA]</scope>
    <source>
        <strain evidence="2 3">SM1902</strain>
    </source>
</reference>
<protein>
    <submittedName>
        <fullName evidence="2">XRE family transcriptional regulator</fullName>
    </submittedName>
</protein>
<dbReference type="Proteomes" id="UP000294562">
    <property type="component" value="Unassembled WGS sequence"/>
</dbReference>
<dbReference type="SMART" id="SM00530">
    <property type="entry name" value="HTH_XRE"/>
    <property type="match status" value="1"/>
</dbReference>
<organism evidence="2 3">
    <name type="scientific">Meridianimarinicoccus aquatilis</name>
    <dbReference type="NCBI Taxonomy" id="2552766"/>
    <lineage>
        <taxon>Bacteria</taxon>
        <taxon>Pseudomonadati</taxon>
        <taxon>Pseudomonadota</taxon>
        <taxon>Alphaproteobacteria</taxon>
        <taxon>Rhodobacterales</taxon>
        <taxon>Paracoccaceae</taxon>
        <taxon>Meridianimarinicoccus</taxon>
    </lineage>
</organism>
<evidence type="ECO:0000313" key="2">
    <source>
        <dbReference type="EMBL" id="TDL84591.1"/>
    </source>
</evidence>
<evidence type="ECO:0000259" key="1">
    <source>
        <dbReference type="PROSITE" id="PS50943"/>
    </source>
</evidence>
<dbReference type="AlphaFoldDB" id="A0A4R6AK17"/>
<dbReference type="InterPro" id="IPR001387">
    <property type="entry name" value="Cro/C1-type_HTH"/>
</dbReference>
<proteinExistence type="predicted"/>